<organism evidence="12 13">
    <name type="scientific">Cavenderia fasciculata</name>
    <name type="common">Slime mold</name>
    <name type="synonym">Dictyostelium fasciculatum</name>
    <dbReference type="NCBI Taxonomy" id="261658"/>
    <lineage>
        <taxon>Eukaryota</taxon>
        <taxon>Amoebozoa</taxon>
        <taxon>Evosea</taxon>
        <taxon>Eumycetozoa</taxon>
        <taxon>Dictyostelia</taxon>
        <taxon>Acytosteliales</taxon>
        <taxon>Cavenderiaceae</taxon>
        <taxon>Cavenderia</taxon>
    </lineage>
</organism>
<keyword evidence="10" id="KW-0175">Coiled coil</keyword>
<dbReference type="PANTHER" id="PTHR24292:SF54">
    <property type="entry name" value="CYP9F3-RELATED"/>
    <property type="match status" value="1"/>
</dbReference>
<dbReference type="GO" id="GO:0004497">
    <property type="term" value="F:monooxygenase activity"/>
    <property type="evidence" value="ECO:0007669"/>
    <property type="project" value="UniProtKB-KW"/>
</dbReference>
<dbReference type="InterPro" id="IPR036396">
    <property type="entry name" value="Cyt_P450_sf"/>
</dbReference>
<dbReference type="GO" id="GO:0020037">
    <property type="term" value="F:heme binding"/>
    <property type="evidence" value="ECO:0007669"/>
    <property type="project" value="InterPro"/>
</dbReference>
<evidence type="ECO:0000256" key="3">
    <source>
        <dbReference type="ARBA" id="ARBA00022617"/>
    </source>
</evidence>
<dbReference type="InterPro" id="IPR017972">
    <property type="entry name" value="Cyt_P450_CS"/>
</dbReference>
<dbReference type="InterPro" id="IPR001128">
    <property type="entry name" value="Cyt_P450"/>
</dbReference>
<dbReference type="PROSITE" id="PS00086">
    <property type="entry name" value="CYTOCHROME_P450"/>
    <property type="match status" value="1"/>
</dbReference>
<keyword evidence="6 8" id="KW-0408">Iron</keyword>
<dbReference type="CDD" id="cd00302">
    <property type="entry name" value="cytochrome_P450"/>
    <property type="match status" value="1"/>
</dbReference>
<evidence type="ECO:0000256" key="1">
    <source>
        <dbReference type="ARBA" id="ARBA00001971"/>
    </source>
</evidence>
<dbReference type="InterPro" id="IPR002401">
    <property type="entry name" value="Cyt_P450_E_grp-I"/>
</dbReference>
<dbReference type="PRINTS" id="PR00385">
    <property type="entry name" value="P450"/>
</dbReference>
<dbReference type="Pfam" id="PF00067">
    <property type="entry name" value="p450"/>
    <property type="match status" value="1"/>
</dbReference>
<proteinExistence type="inferred from homology"/>
<dbReference type="EMBL" id="GL883006">
    <property type="protein sequence ID" value="EGG24688.1"/>
    <property type="molecule type" value="Genomic_DNA"/>
</dbReference>
<feature type="compositionally biased region" description="Acidic residues" evidence="11">
    <location>
        <begin position="224"/>
        <end position="235"/>
    </location>
</feature>
<feature type="region of interest" description="Disordered" evidence="11">
    <location>
        <begin position="170"/>
        <end position="235"/>
    </location>
</feature>
<evidence type="ECO:0000256" key="6">
    <source>
        <dbReference type="ARBA" id="ARBA00023004"/>
    </source>
</evidence>
<dbReference type="SUPFAM" id="SSF48264">
    <property type="entry name" value="Cytochrome P450"/>
    <property type="match status" value="1"/>
</dbReference>
<dbReference type="GeneID" id="14876735"/>
<comment type="cofactor">
    <cofactor evidence="1 8">
        <name>heme</name>
        <dbReference type="ChEBI" id="CHEBI:30413"/>
    </cofactor>
</comment>
<protein>
    <submittedName>
        <fullName evidence="12">Cytochrome P450 family protein</fullName>
    </submittedName>
</protein>
<keyword evidence="5 9" id="KW-0560">Oxidoreductase</keyword>
<evidence type="ECO:0000256" key="5">
    <source>
        <dbReference type="ARBA" id="ARBA00023002"/>
    </source>
</evidence>
<dbReference type="GO" id="GO:0005506">
    <property type="term" value="F:iron ion binding"/>
    <property type="evidence" value="ECO:0007669"/>
    <property type="project" value="InterPro"/>
</dbReference>
<evidence type="ECO:0000256" key="8">
    <source>
        <dbReference type="PIRSR" id="PIRSR602401-1"/>
    </source>
</evidence>
<evidence type="ECO:0000256" key="7">
    <source>
        <dbReference type="ARBA" id="ARBA00023033"/>
    </source>
</evidence>
<comment type="similarity">
    <text evidence="2 9">Belongs to the cytochrome P450 family.</text>
</comment>
<dbReference type="InterPro" id="IPR050476">
    <property type="entry name" value="Insect_CytP450_Detox"/>
</dbReference>
<evidence type="ECO:0000313" key="12">
    <source>
        <dbReference type="EMBL" id="EGG24688.1"/>
    </source>
</evidence>
<accession>F4PG54</accession>
<evidence type="ECO:0000256" key="9">
    <source>
        <dbReference type="RuleBase" id="RU000461"/>
    </source>
</evidence>
<evidence type="ECO:0000256" key="2">
    <source>
        <dbReference type="ARBA" id="ARBA00010617"/>
    </source>
</evidence>
<evidence type="ECO:0000256" key="11">
    <source>
        <dbReference type="SAM" id="MobiDB-lite"/>
    </source>
</evidence>
<reference evidence="13" key="1">
    <citation type="journal article" date="2011" name="Genome Res.">
        <title>Phylogeny-wide analysis of social amoeba genomes highlights ancient origins for complex intercellular communication.</title>
        <authorList>
            <person name="Heidel A.J."/>
            <person name="Lawal H.M."/>
            <person name="Felder M."/>
            <person name="Schilde C."/>
            <person name="Helps N.R."/>
            <person name="Tunggal B."/>
            <person name="Rivero F."/>
            <person name="John U."/>
            <person name="Schleicher M."/>
            <person name="Eichinger L."/>
            <person name="Platzer M."/>
            <person name="Noegel A.A."/>
            <person name="Schaap P."/>
            <person name="Gloeckner G."/>
        </authorList>
    </citation>
    <scope>NUCLEOTIDE SEQUENCE [LARGE SCALE GENOMIC DNA]</scope>
    <source>
        <strain evidence="13">SH3</strain>
    </source>
</reference>
<gene>
    <name evidence="12" type="primary">CYP556A1</name>
    <name evidence="12" type="ORF">DFA_02932</name>
</gene>
<dbReference type="AlphaFoldDB" id="F4PG54"/>
<keyword evidence="4 8" id="KW-0479">Metal-binding</keyword>
<name>F4PG54_CACFS</name>
<feature type="compositionally biased region" description="Polar residues" evidence="11">
    <location>
        <begin position="175"/>
        <end position="185"/>
    </location>
</feature>
<feature type="coiled-coil region" evidence="10">
    <location>
        <begin position="109"/>
        <end position="143"/>
    </location>
</feature>
<evidence type="ECO:0000256" key="10">
    <source>
        <dbReference type="SAM" id="Coils"/>
    </source>
</evidence>
<dbReference type="STRING" id="1054147.F4PG54"/>
<keyword evidence="7 9" id="KW-0503">Monooxygenase</keyword>
<dbReference type="KEGG" id="dfa:DFA_02932"/>
<dbReference type="PRINTS" id="PR00463">
    <property type="entry name" value="EP450I"/>
</dbReference>
<evidence type="ECO:0000256" key="4">
    <source>
        <dbReference type="ARBA" id="ARBA00022723"/>
    </source>
</evidence>
<feature type="compositionally biased region" description="Low complexity" evidence="11">
    <location>
        <begin position="212"/>
        <end position="223"/>
    </location>
</feature>
<dbReference type="GO" id="GO:0016705">
    <property type="term" value="F:oxidoreductase activity, acting on paired donors, with incorporation or reduction of molecular oxygen"/>
    <property type="evidence" value="ECO:0007669"/>
    <property type="project" value="InterPro"/>
</dbReference>
<evidence type="ECO:0000313" key="13">
    <source>
        <dbReference type="Proteomes" id="UP000007797"/>
    </source>
</evidence>
<keyword evidence="3 8" id="KW-0349">Heme</keyword>
<dbReference type="PANTHER" id="PTHR24292">
    <property type="entry name" value="CYTOCHROME P450"/>
    <property type="match status" value="1"/>
</dbReference>
<feature type="binding site" description="axial binding residue" evidence="8">
    <location>
        <position position="627"/>
    </location>
    <ligand>
        <name>heme</name>
        <dbReference type="ChEBI" id="CHEBI:30413"/>
    </ligand>
    <ligandPart>
        <name>Fe</name>
        <dbReference type="ChEBI" id="CHEBI:18248"/>
    </ligandPart>
</feature>
<dbReference type="RefSeq" id="XP_004362539.1">
    <property type="nucleotide sequence ID" value="XM_004362482.1"/>
</dbReference>
<feature type="compositionally biased region" description="Acidic residues" evidence="11">
    <location>
        <begin position="186"/>
        <end position="211"/>
    </location>
</feature>
<dbReference type="Gene3D" id="1.10.630.10">
    <property type="entry name" value="Cytochrome P450"/>
    <property type="match status" value="1"/>
</dbReference>
<sequence length="686" mass="79710">MFNIEFLICGTLFLFICGRILKGILLRNVSQFVHPIKGVMNGEDPLLGPFASLLTSNDIDIDKSPLDEHDREWVQELEDALVASQQQEKRVVCLYDECHPSPIQTPKKKKRRLRKRNQLEQQIKQQQYEYKQQQQQVKQVELKESSSLFKSSGVGPRFLMDLDLGQQHHQDVEASLSSTADTDNSFYDDDTISEVDDDDEDEEEEVEESDELTSSSIDKLQQQQEDEDEYEEITPEEELIENYKKFLEEDRMAIYYSWHLGKPIVNITSIDAIKYVLRDQSTHFERFWVSGYCPLRHSAEDFNRIFRIYSKVAGSKESLNRMFPIVKKEASMLMEWINEKQSLVFDTNKLIPDFCMSMLARLFMGGAEDAYLCVKANYFFYNKTFTDYLYHILPILRRLPTQYSKDYRKNSKYRNIYQLYAMKAYFKYLNKDGNGHQKSGSTSSSGSDNLEQEDSIINILADASYHDREGLSLEEIQMSNYILNTSTICGLISLLSSIFYMFMQFPEVQQKLRREINTILSKNGQTAKTFTFDVLSEMPYLDAVIMETARLLPPYPKLIPRYANCNERVLGYRIPIGTLINCPIVTTLRNPNIFREPNKFIPERFYDMEHDVQMIAELGWGYGTTKCIGVNMSKLLIKTTLITLLSQSKFVSSNIDQVKMTKTFSSLYPSPSIEFNVFPIVQRAEE</sequence>
<keyword evidence="13" id="KW-1185">Reference proteome</keyword>
<dbReference type="Proteomes" id="UP000007797">
    <property type="component" value="Unassembled WGS sequence"/>
</dbReference>
<dbReference type="OrthoDB" id="2789670at2759"/>